<proteinExistence type="predicted"/>
<dbReference type="AlphaFoldDB" id="A0A2P2R388"/>
<accession>A0A2P2R388</accession>
<sequence length="49" mass="5743">MKLIVPFSSLWTLQFCFSNCNHYGGKLKAVHSCMHAFVRGREMILWPKE</sequence>
<evidence type="ECO:0000313" key="1">
    <source>
        <dbReference type="EMBL" id="MBX73716.1"/>
    </source>
</evidence>
<organism evidence="1">
    <name type="scientific">Rhizophora mucronata</name>
    <name type="common">Asiatic mangrove</name>
    <dbReference type="NCBI Taxonomy" id="61149"/>
    <lineage>
        <taxon>Eukaryota</taxon>
        <taxon>Viridiplantae</taxon>
        <taxon>Streptophyta</taxon>
        <taxon>Embryophyta</taxon>
        <taxon>Tracheophyta</taxon>
        <taxon>Spermatophyta</taxon>
        <taxon>Magnoliopsida</taxon>
        <taxon>eudicotyledons</taxon>
        <taxon>Gunneridae</taxon>
        <taxon>Pentapetalae</taxon>
        <taxon>rosids</taxon>
        <taxon>fabids</taxon>
        <taxon>Malpighiales</taxon>
        <taxon>Rhizophoraceae</taxon>
        <taxon>Rhizophora</taxon>
    </lineage>
</organism>
<name>A0A2P2R388_RHIMU</name>
<protein>
    <submittedName>
        <fullName evidence="1">Uncharacterized protein</fullName>
    </submittedName>
</protein>
<dbReference type="EMBL" id="GGEC01093232">
    <property type="protein sequence ID" value="MBX73716.1"/>
    <property type="molecule type" value="Transcribed_RNA"/>
</dbReference>
<reference evidence="1" key="1">
    <citation type="submission" date="2018-02" db="EMBL/GenBank/DDBJ databases">
        <title>Rhizophora mucronata_Transcriptome.</title>
        <authorList>
            <person name="Meera S.P."/>
            <person name="Sreeshan A."/>
            <person name="Augustine A."/>
        </authorList>
    </citation>
    <scope>NUCLEOTIDE SEQUENCE</scope>
    <source>
        <tissue evidence="1">Leaf</tissue>
    </source>
</reference>